<dbReference type="InterPro" id="IPR058541">
    <property type="entry name" value="Ig_TPPC8_1st"/>
</dbReference>
<name>A0ABY7EXL8_MYAAR</name>
<dbReference type="Pfam" id="PF24542">
    <property type="entry name" value="Ig_TPPC8_C"/>
    <property type="match status" value="1"/>
</dbReference>
<dbReference type="InterPro" id="IPR011990">
    <property type="entry name" value="TPR-like_helical_dom_sf"/>
</dbReference>
<organism evidence="5 6">
    <name type="scientific">Mya arenaria</name>
    <name type="common">Soft-shell clam</name>
    <dbReference type="NCBI Taxonomy" id="6604"/>
    <lineage>
        <taxon>Eukaryota</taxon>
        <taxon>Metazoa</taxon>
        <taxon>Spiralia</taxon>
        <taxon>Lophotrochozoa</taxon>
        <taxon>Mollusca</taxon>
        <taxon>Bivalvia</taxon>
        <taxon>Autobranchia</taxon>
        <taxon>Heteroconchia</taxon>
        <taxon>Euheterodonta</taxon>
        <taxon>Imparidentia</taxon>
        <taxon>Neoheterodontei</taxon>
        <taxon>Myida</taxon>
        <taxon>Myoidea</taxon>
        <taxon>Myidae</taxon>
        <taxon>Mya</taxon>
    </lineage>
</organism>
<dbReference type="InterPro" id="IPR058540">
    <property type="entry name" value="Ig_TPPC8_3rd"/>
</dbReference>
<accession>A0ABY7EXL8</accession>
<dbReference type="InterPro" id="IPR024420">
    <property type="entry name" value="TRAPP_III_complex_Trs85"/>
</dbReference>
<feature type="domain" description="TPPC8 first Ig-like" evidence="3">
    <location>
        <begin position="696"/>
        <end position="807"/>
    </location>
</feature>
<reference evidence="5" key="1">
    <citation type="submission" date="2022-11" db="EMBL/GenBank/DDBJ databases">
        <title>Centuries of genome instability and evolution in soft-shell clam transmissible cancer (bioRxiv).</title>
        <authorList>
            <person name="Hart S.F.M."/>
            <person name="Yonemitsu M.A."/>
            <person name="Giersch R.M."/>
            <person name="Beal B.F."/>
            <person name="Arriagada G."/>
            <person name="Davis B.W."/>
            <person name="Ostrander E.A."/>
            <person name="Goff S.P."/>
            <person name="Metzger M.J."/>
        </authorList>
    </citation>
    <scope>NUCLEOTIDE SEQUENCE</scope>
    <source>
        <strain evidence="5">MELC-2E11</strain>
        <tissue evidence="5">Siphon/mantle</tissue>
    </source>
</reference>
<dbReference type="Pfam" id="PF24544">
    <property type="entry name" value="Ig_TPPC8_2nd"/>
    <property type="match status" value="1"/>
</dbReference>
<dbReference type="PANTHER" id="PTHR12975">
    <property type="entry name" value="TRANSPORT PROTEIN TRAPP"/>
    <property type="match status" value="1"/>
</dbReference>
<evidence type="ECO:0000259" key="1">
    <source>
        <dbReference type="Pfam" id="PF24542"/>
    </source>
</evidence>
<evidence type="ECO:0000259" key="4">
    <source>
        <dbReference type="Pfam" id="PF24546"/>
    </source>
</evidence>
<evidence type="ECO:0000313" key="6">
    <source>
        <dbReference type="Proteomes" id="UP001164746"/>
    </source>
</evidence>
<feature type="domain" description="TPPC8 C-terminal Ig-like" evidence="1">
    <location>
        <begin position="1212"/>
        <end position="1259"/>
    </location>
</feature>
<protein>
    <submittedName>
        <fullName evidence="5">TPPC8-like protein</fullName>
    </submittedName>
</protein>
<proteinExistence type="predicted"/>
<evidence type="ECO:0000259" key="3">
    <source>
        <dbReference type="Pfam" id="PF24545"/>
    </source>
</evidence>
<evidence type="ECO:0000259" key="2">
    <source>
        <dbReference type="Pfam" id="PF24544"/>
    </source>
</evidence>
<feature type="domain" description="TPPC8 second Ig-like" evidence="2">
    <location>
        <begin position="808"/>
        <end position="930"/>
    </location>
</feature>
<dbReference type="Pfam" id="PF12739">
    <property type="entry name" value="TRAPPC-Trs85"/>
    <property type="match status" value="3"/>
</dbReference>
<keyword evidence="6" id="KW-1185">Reference proteome</keyword>
<gene>
    <name evidence="5" type="ORF">MAR_027448</name>
</gene>
<dbReference type="InterPro" id="IPR058538">
    <property type="entry name" value="Ig_TPPC8_2nd"/>
</dbReference>
<dbReference type="Pfam" id="PF24545">
    <property type="entry name" value="Ig_TPPC8_1st"/>
    <property type="match status" value="1"/>
</dbReference>
<dbReference type="Proteomes" id="UP001164746">
    <property type="component" value="Chromosome 8"/>
</dbReference>
<sequence>MGGSEYDFLSVKMAQHKQSAHDFIQCTFSPQVAVLTSSDAEVLCQKNNLSFVQLVQPFCRLKTEAHIKDPNNVQHNLQHLRINMVDMNSHVSTPAVAKKMMHDAVSNEQPQMTEGSRGNLLHPGLRHTESASFKLYRHLSMSIFVVSSNHPEPLRMLQTLSSSQQQQQSQFPNKLPQWFSPNILKYYVIVHDMVEAEAQKTEDVYQTMKSSFGHQSCHLLQINSRSMTAVETMATDTSLPDPWGQFLHKTPETGEGVDYDGSASSGAEDVAFPSRSSMTSISSMHSNMSKSGSFHLEKGRVSGHGMCLTASDQDRLRIFIHEFALMSRTGIRKSIMGTAKKLFGGNPSKTSQVTNTATTVVYSKDAPELQMRRLADLAFLFQLYEFSYNTYHTAKRDFNNDHAWLHFAGALEMASLAIFMQGPQGQRAYPDHYMESAITTYIQSCKATLVSTEALKSRGKYKDAAMQFIKMMSEESDLRSALLLEQAAHCFINMRAPMVRKYAFHMILAGHRFTKAGQRKHALRAYSQALQIYKGKGWSLSEDHINFTVGRQSHNLKQLENATVAFKHLLTEHSKQSAMQQNSFLREYLFVYRQLLMQEAEETGLQSNTLPELPLPALDSNATKVLLGARPTPSQAAGKWERLEELLVMSVNGSLPVVHRPVKTLYTDKTDNKFNPVAYVREPITVEFYLVNPLKMTLTPHQMGDLRIYGLTYNLGSSSTTFMAPTQGPDNPLGGSGGTGGPSKASYVSTVFVRGKQKIEVQGPRLNGKKDEMVNKIYGPDRRLDLTIQQEMPILQVSFLNFPKTLLCGEVHPVTVTFTNVGSTPLHRLKLATSNPKYLVLGLNTDIRTSTSVYTSSSDCNETSSCVNCDPCAVKRVIDIDIPEGVLHPNSSISLPLWVRGNDIGGVHEVDLLFYYESAKQTNKPKYRLLRHNILVNTVESLSVRAVAQRACKHSSEKESPSVGEFLISCELENLSQQQTSRSHVREVFVRQVSCASKQWAIQSLSKYHNNGVCIGSRELLQVCLKACHLPSQPSAEGNVTFSDIPFQENKLCSSVTPCRDFYVRSGVKLQTLEEQTTMVSPSAQLAPPTRDEGQDFAPLNCAIDMDITLIILWQATVVDSAGTESVCVGQHHVVVEKPDNIFTSYPFQHVPRERAPVRFVREEAADEETKPAFEVLTQLVSYSLQHPTNISHDFTKARLSEYQEGGPALDTVGSGFSWVGQTQRQVSLAPKQVLEVPLTVSFSRPGVFNINNLAVFVAHTPDTSQMTLQKQTKPSVITVANTGGSRDVENDIDFTLSLLNMHMYRHFWVEHTTPIELIPPEYI</sequence>
<evidence type="ECO:0000313" key="5">
    <source>
        <dbReference type="EMBL" id="WAR13268.1"/>
    </source>
</evidence>
<dbReference type="InterPro" id="IPR057651">
    <property type="entry name" value="Ig_TPPC8_C"/>
</dbReference>
<dbReference type="PANTHER" id="PTHR12975:SF6">
    <property type="entry name" value="TRAFFICKING PROTEIN PARTICLE COMPLEX SUBUNIT 8"/>
    <property type="match status" value="1"/>
</dbReference>
<dbReference type="Pfam" id="PF24546">
    <property type="entry name" value="Ig_TPPC8_3rd"/>
    <property type="match status" value="1"/>
</dbReference>
<dbReference type="EMBL" id="CP111019">
    <property type="protein sequence ID" value="WAR13268.1"/>
    <property type="molecule type" value="Genomic_DNA"/>
</dbReference>
<feature type="domain" description="TPPC8 third Ig-like" evidence="4">
    <location>
        <begin position="935"/>
        <end position="1134"/>
    </location>
</feature>
<dbReference type="SUPFAM" id="SSF48452">
    <property type="entry name" value="TPR-like"/>
    <property type="match status" value="1"/>
</dbReference>